<dbReference type="Proteomes" id="UP001642484">
    <property type="component" value="Unassembled WGS sequence"/>
</dbReference>
<evidence type="ECO:0000313" key="8">
    <source>
        <dbReference type="Proteomes" id="UP001642484"/>
    </source>
</evidence>
<name>A0ABP0NGR0_9DINO</name>
<dbReference type="PROSITE" id="PS51450">
    <property type="entry name" value="LRR"/>
    <property type="match status" value="2"/>
</dbReference>
<keyword evidence="3" id="KW-0677">Repeat</keyword>
<keyword evidence="8" id="KW-1185">Reference proteome</keyword>
<dbReference type="PANTHER" id="PTHR45973">
    <property type="entry name" value="PROTEIN PHOSPHATASE 1 REGULATORY SUBUNIT SDS22-RELATED"/>
    <property type="match status" value="1"/>
</dbReference>
<organism evidence="7 8">
    <name type="scientific">Durusdinium trenchii</name>
    <dbReference type="NCBI Taxonomy" id="1381693"/>
    <lineage>
        <taxon>Eukaryota</taxon>
        <taxon>Sar</taxon>
        <taxon>Alveolata</taxon>
        <taxon>Dinophyceae</taxon>
        <taxon>Suessiales</taxon>
        <taxon>Symbiodiniaceae</taxon>
        <taxon>Durusdinium</taxon>
    </lineage>
</organism>
<gene>
    <name evidence="7" type="ORF">CCMP2556_LOCUS30974</name>
</gene>
<evidence type="ECO:0000256" key="6">
    <source>
        <dbReference type="SAM" id="MobiDB-lite"/>
    </source>
</evidence>
<keyword evidence="5" id="KW-0966">Cell projection</keyword>
<keyword evidence="4" id="KW-0969">Cilium</keyword>
<comment type="subcellular location">
    <subcellularLocation>
        <location evidence="1">Cell projection</location>
        <location evidence="1">Cilium</location>
    </subcellularLocation>
</comment>
<protein>
    <submittedName>
        <fullName evidence="7">Uncharacterized protein</fullName>
    </submittedName>
</protein>
<dbReference type="SUPFAM" id="SSF52058">
    <property type="entry name" value="L domain-like"/>
    <property type="match status" value="1"/>
</dbReference>
<evidence type="ECO:0000256" key="5">
    <source>
        <dbReference type="ARBA" id="ARBA00023273"/>
    </source>
</evidence>
<dbReference type="InterPro" id="IPR001611">
    <property type="entry name" value="Leu-rich_rpt"/>
</dbReference>
<dbReference type="PANTHER" id="PTHR45973:SF9">
    <property type="entry name" value="LEUCINE-RICH REPEAT-CONTAINING PROTEIN 46"/>
    <property type="match status" value="1"/>
</dbReference>
<accession>A0ABP0NGR0</accession>
<dbReference type="SMART" id="SM00365">
    <property type="entry name" value="LRR_SD22"/>
    <property type="match status" value="3"/>
</dbReference>
<comment type="caution">
    <text evidence="7">The sequence shown here is derived from an EMBL/GenBank/DDBJ whole genome shotgun (WGS) entry which is preliminary data.</text>
</comment>
<evidence type="ECO:0000256" key="1">
    <source>
        <dbReference type="ARBA" id="ARBA00004138"/>
    </source>
</evidence>
<dbReference type="InterPro" id="IPR050576">
    <property type="entry name" value="Cilia_flagella_integrity"/>
</dbReference>
<sequence>MADGDSKDDITHPSQFWDGRPEKMISLRLVLERSMTQAALAEYDSLHDEEAASRIQSLKTIHLDWLGISEISSLEPFESAEVLYLQANRISRIENLDWMPRLQFLALQYNRIAVVENLMCLRDLEFLDLSKNEIVSFDEKELPRKINMLNFRGNLCTEASDYRPKLLAHLSDLVKLDGEPVGEVSERTEEAAVDPEEDALLRLAPGPNSGLGAYWMRKDLFAGVTADVKEYIDAYSIEALASDDFSQKAVDAASRSRKRREATPLPTPAGLEEVVQR</sequence>
<reference evidence="7 8" key="1">
    <citation type="submission" date="2024-02" db="EMBL/GenBank/DDBJ databases">
        <authorList>
            <person name="Chen Y."/>
            <person name="Shah S."/>
            <person name="Dougan E. K."/>
            <person name="Thang M."/>
            <person name="Chan C."/>
        </authorList>
    </citation>
    <scope>NUCLEOTIDE SEQUENCE [LARGE SCALE GENOMIC DNA]</scope>
</reference>
<dbReference type="EMBL" id="CAXAMN010021740">
    <property type="protein sequence ID" value="CAK9062968.1"/>
    <property type="molecule type" value="Genomic_DNA"/>
</dbReference>
<evidence type="ECO:0000256" key="4">
    <source>
        <dbReference type="ARBA" id="ARBA00023069"/>
    </source>
</evidence>
<proteinExistence type="predicted"/>
<evidence type="ECO:0000256" key="2">
    <source>
        <dbReference type="ARBA" id="ARBA00022614"/>
    </source>
</evidence>
<evidence type="ECO:0000313" key="7">
    <source>
        <dbReference type="EMBL" id="CAK9062968.1"/>
    </source>
</evidence>
<keyword evidence="2" id="KW-0433">Leucine-rich repeat</keyword>
<dbReference type="InterPro" id="IPR032675">
    <property type="entry name" value="LRR_dom_sf"/>
</dbReference>
<dbReference type="Gene3D" id="3.80.10.10">
    <property type="entry name" value="Ribonuclease Inhibitor"/>
    <property type="match status" value="1"/>
</dbReference>
<evidence type="ECO:0000256" key="3">
    <source>
        <dbReference type="ARBA" id="ARBA00022737"/>
    </source>
</evidence>
<feature type="region of interest" description="Disordered" evidence="6">
    <location>
        <begin position="251"/>
        <end position="277"/>
    </location>
</feature>